<dbReference type="PROSITE" id="PS51450">
    <property type="entry name" value="LRR"/>
    <property type="match status" value="2"/>
</dbReference>
<organism evidence="2 3">
    <name type="scientific">Plasmodium falciparum (isolate HB3)</name>
    <dbReference type="NCBI Taxonomy" id="137071"/>
    <lineage>
        <taxon>Eukaryota</taxon>
        <taxon>Sar</taxon>
        <taxon>Alveolata</taxon>
        <taxon>Apicomplexa</taxon>
        <taxon>Aconoidasida</taxon>
        <taxon>Haemosporida</taxon>
        <taxon>Plasmodiidae</taxon>
        <taxon>Plasmodium</taxon>
        <taxon>Plasmodium (Laverania)</taxon>
    </lineage>
</organism>
<evidence type="ECO:0000313" key="2">
    <source>
        <dbReference type="EMBL" id="KOB59807.1"/>
    </source>
</evidence>
<evidence type="ECO:0008006" key="4">
    <source>
        <dbReference type="Google" id="ProtNLM"/>
    </source>
</evidence>
<dbReference type="AlphaFoldDB" id="A0A0L7K962"/>
<dbReference type="Proteomes" id="UP000054289">
    <property type="component" value="Unassembled WGS sequence"/>
</dbReference>
<proteinExistence type="predicted"/>
<evidence type="ECO:0000313" key="3">
    <source>
        <dbReference type="Proteomes" id="UP000054289"/>
    </source>
</evidence>
<dbReference type="KEGG" id="pfh:PFHG_01525"/>
<name>A0A0L7K962_PLAFX</name>
<dbReference type="SUPFAM" id="SSF52058">
    <property type="entry name" value="L domain-like"/>
    <property type="match status" value="1"/>
</dbReference>
<dbReference type="EMBL" id="CH671945">
    <property type="protein sequence ID" value="KOB59807.1"/>
    <property type="molecule type" value="Genomic_DNA"/>
</dbReference>
<gene>
    <name evidence="2" type="ORF">PFHG_01525</name>
</gene>
<feature type="region of interest" description="Disordered" evidence="1">
    <location>
        <begin position="38"/>
        <end position="70"/>
    </location>
</feature>
<accession>A0A0L7K962</accession>
<evidence type="ECO:0000256" key="1">
    <source>
        <dbReference type="SAM" id="MobiDB-lite"/>
    </source>
</evidence>
<sequence length="332" mass="39253">MANNNMDDINLECENDNDNKISSEKRLVDDIIENNIEEIKKKEKDNKEKDNKEKDNKEKDNKEKDNKEKDNKEKDIMFNIKNGLCDLEKTLDGEGYAYSNLTCRKKGIDFIPKSITRYIHLKYINLSHNNINDLVHLYFLPNIIFLDVSYNMLKEIVELKKEYLKNCIYINLSHNLISHMNNIFLKNLLEFNISYNTINNINIYISNTIRILNLSNNNIKNINFKNKLNNLLDLDISFNPIENLDFHTLMPNLVVLRINDNSTISMDKLNNLNNFKCLQSLFMQNYLYFKDISYKDVKEILLQNSKDIHLLKFNGNRLNKKTDHIEQADVNK</sequence>
<reference evidence="2 3" key="1">
    <citation type="submission" date="2006-03" db="EMBL/GenBank/DDBJ databases">
        <title>Annotation of Plasmodium falciparum HB3.</title>
        <authorList>
            <consortium name="The Broad Institute Genome Sequencing Platform"/>
            <person name="Volkman S.K."/>
            <person name="Neafsey D.E."/>
            <person name="Dash A.P."/>
            <person name="Chitnis C.E."/>
            <person name="Hartl D.L."/>
            <person name="Young S.K."/>
            <person name="Zeng Q."/>
            <person name="Koehrsen M."/>
            <person name="Alvarado L."/>
            <person name="Berlin A."/>
            <person name="Borenstein D."/>
            <person name="Chapman S.B."/>
            <person name="Chen Z."/>
            <person name="Engels R."/>
            <person name="Freedman E."/>
            <person name="Gellesch M."/>
            <person name="Goldberg J."/>
            <person name="Griggs A."/>
            <person name="Gujja S."/>
            <person name="Heilman E.R."/>
            <person name="Heiman D.I."/>
            <person name="Howarth C."/>
            <person name="Jen D."/>
            <person name="Larson L."/>
            <person name="Mehta T."/>
            <person name="Neiman D."/>
            <person name="Park D."/>
            <person name="Pearson M."/>
            <person name="Roberts A."/>
            <person name="Saif S."/>
            <person name="Shea T."/>
            <person name="Shenoy N."/>
            <person name="Sisk P."/>
            <person name="Stolte C."/>
            <person name="Sykes S."/>
            <person name="Walk T."/>
            <person name="White J."/>
            <person name="Yandava C."/>
            <person name="Haas B."/>
            <person name="Henn M.R."/>
            <person name="Nusbaum C."/>
            <person name="Birren B."/>
        </authorList>
    </citation>
    <scope>NUCLEOTIDE SEQUENCE [LARGE SCALE GENOMIC DNA]</scope>
    <source>
        <strain evidence="2">HB3</strain>
    </source>
</reference>
<dbReference type="InterPro" id="IPR032675">
    <property type="entry name" value="LRR_dom_sf"/>
</dbReference>
<dbReference type="OrthoDB" id="271226at2759"/>
<reference evidence="3" key="2">
    <citation type="submission" date="2006-03" db="EMBL/GenBank/DDBJ databases">
        <title>The genome sequence of the Plasmodium falciparum HB3.</title>
        <authorList>
            <consortium name="The Broad Institute Genome Sequencing Platform"/>
            <person name="Birren B."/>
            <person name="Lander E."/>
            <person name="Galagan J."/>
            <person name="Nusbaum C."/>
            <person name="Devon K."/>
            <person name="Henn M."/>
            <person name="Jaffe D."/>
            <person name="Butler J."/>
            <person name="Alvarez P."/>
            <person name="Gnerre S."/>
            <person name="Grabherr M."/>
            <person name="Kleber M."/>
            <person name="Mauceli E."/>
            <person name="Brockman W."/>
            <person name="MacCallum I.A."/>
            <person name="Rounsley S."/>
            <person name="Young S."/>
            <person name="LaButti K."/>
            <person name="Pushparaj V."/>
            <person name="DeCaprio D."/>
            <person name="Crawford M."/>
            <person name="Koehrsen M."/>
            <person name="Engels R."/>
            <person name="Montgomery P."/>
            <person name="Pearson M."/>
            <person name="Howarth C."/>
            <person name="Larson L."/>
            <person name="Luoma S."/>
            <person name="White J."/>
            <person name="Kodira C."/>
            <person name="Zeng Q."/>
            <person name="Oleary S."/>
            <person name="Yandava C."/>
            <person name="Alvarado L."/>
            <person name="Wirth D."/>
            <person name="Volkman S."/>
            <person name="Hartl D."/>
        </authorList>
    </citation>
    <scope>NUCLEOTIDE SEQUENCE [LARGE SCALE GENOMIC DNA]</scope>
</reference>
<dbReference type="InterPro" id="IPR001611">
    <property type="entry name" value="Leu-rich_rpt"/>
</dbReference>
<dbReference type="VEuPathDB" id="PlasmoDB:PfHB3_110049500"/>
<protein>
    <recommendedName>
        <fullName evidence="4">Leucine-rich repeat protein</fullName>
    </recommendedName>
</protein>
<dbReference type="Gene3D" id="3.80.10.10">
    <property type="entry name" value="Ribonuclease Inhibitor"/>
    <property type="match status" value="2"/>
</dbReference>
<dbReference type="OMA" id="HLKYINM"/>